<dbReference type="InterPro" id="IPR029016">
    <property type="entry name" value="GAF-like_dom_sf"/>
</dbReference>
<dbReference type="AlphaFoldDB" id="A0A841ECJ2"/>
<name>A0A841ECJ2_9ACTN</name>
<dbReference type="PROSITE" id="PS51078">
    <property type="entry name" value="ICLR_ED"/>
    <property type="match status" value="1"/>
</dbReference>
<organism evidence="3 4">
    <name type="scientific">Streptomonospora salina</name>
    <dbReference type="NCBI Taxonomy" id="104205"/>
    <lineage>
        <taxon>Bacteria</taxon>
        <taxon>Bacillati</taxon>
        <taxon>Actinomycetota</taxon>
        <taxon>Actinomycetes</taxon>
        <taxon>Streptosporangiales</taxon>
        <taxon>Nocardiopsidaceae</taxon>
        <taxon>Streptomonospora</taxon>
    </lineage>
</organism>
<feature type="compositionally biased region" description="Basic and acidic residues" evidence="1">
    <location>
        <begin position="8"/>
        <end position="24"/>
    </location>
</feature>
<evidence type="ECO:0000256" key="1">
    <source>
        <dbReference type="SAM" id="MobiDB-lite"/>
    </source>
</evidence>
<dbReference type="SUPFAM" id="SSF55781">
    <property type="entry name" value="GAF domain-like"/>
    <property type="match status" value="1"/>
</dbReference>
<feature type="domain" description="IclR-ED" evidence="2">
    <location>
        <begin position="32"/>
        <end position="208"/>
    </location>
</feature>
<dbReference type="EMBL" id="JACHLY010000001">
    <property type="protein sequence ID" value="MBB6000706.1"/>
    <property type="molecule type" value="Genomic_DNA"/>
</dbReference>
<evidence type="ECO:0000313" key="3">
    <source>
        <dbReference type="EMBL" id="MBB6000706.1"/>
    </source>
</evidence>
<accession>A0A841ECJ2</accession>
<dbReference type="Pfam" id="PF01614">
    <property type="entry name" value="IclR_C"/>
    <property type="match status" value="1"/>
</dbReference>
<dbReference type="InterPro" id="IPR014757">
    <property type="entry name" value="Tscrpt_reg_IclR_C"/>
</dbReference>
<evidence type="ECO:0000259" key="2">
    <source>
        <dbReference type="PROSITE" id="PS51078"/>
    </source>
</evidence>
<dbReference type="GO" id="GO:0045892">
    <property type="term" value="P:negative regulation of DNA-templated transcription"/>
    <property type="evidence" value="ECO:0007669"/>
    <property type="project" value="TreeGrafter"/>
</dbReference>
<dbReference type="RefSeq" id="WP_184638313.1">
    <property type="nucleotide sequence ID" value="NZ_BAABKT010000038.1"/>
</dbReference>
<dbReference type="GO" id="GO:0003677">
    <property type="term" value="F:DNA binding"/>
    <property type="evidence" value="ECO:0007669"/>
    <property type="project" value="UniProtKB-KW"/>
</dbReference>
<dbReference type="PANTHER" id="PTHR30136:SF24">
    <property type="entry name" value="HTH-TYPE TRANSCRIPTIONAL REPRESSOR ALLR"/>
    <property type="match status" value="1"/>
</dbReference>
<sequence length="210" mass="22308">MRVGAGCGRHEVADLGPQRDEQLGDRSYVPGKVLRPAEATEAPVALLRRVCRPHLERLVERTRESANVVVPAGTEVRFIATVESDHVLRVGDRMGRSVPAHLASGGKAILAALPPEEVAELYSGAEEVDPARLRTELALVRDRGFAINDQRTETGVTAIGAAVTDASGAPMAALSLALPTARFDREALPAWSGTLIAAARRVAEDVAPTR</sequence>
<evidence type="ECO:0000313" key="4">
    <source>
        <dbReference type="Proteomes" id="UP000578077"/>
    </source>
</evidence>
<feature type="region of interest" description="Disordered" evidence="1">
    <location>
        <begin position="1"/>
        <end position="26"/>
    </location>
</feature>
<protein>
    <submittedName>
        <fullName evidence="3">DNA-binding IclR family transcriptional regulator</fullName>
    </submittedName>
</protein>
<dbReference type="PANTHER" id="PTHR30136">
    <property type="entry name" value="HELIX-TURN-HELIX TRANSCRIPTIONAL REGULATOR, ICLR FAMILY"/>
    <property type="match status" value="1"/>
</dbReference>
<keyword evidence="4" id="KW-1185">Reference proteome</keyword>
<keyword evidence="3" id="KW-0238">DNA-binding</keyword>
<comment type="caution">
    <text evidence="3">The sequence shown here is derived from an EMBL/GenBank/DDBJ whole genome shotgun (WGS) entry which is preliminary data.</text>
</comment>
<dbReference type="GO" id="GO:0003700">
    <property type="term" value="F:DNA-binding transcription factor activity"/>
    <property type="evidence" value="ECO:0007669"/>
    <property type="project" value="TreeGrafter"/>
</dbReference>
<dbReference type="Proteomes" id="UP000578077">
    <property type="component" value="Unassembled WGS sequence"/>
</dbReference>
<reference evidence="3 4" key="1">
    <citation type="submission" date="2020-08" db="EMBL/GenBank/DDBJ databases">
        <title>Sequencing the genomes of 1000 actinobacteria strains.</title>
        <authorList>
            <person name="Klenk H.-P."/>
        </authorList>
    </citation>
    <scope>NUCLEOTIDE SEQUENCE [LARGE SCALE GENOMIC DNA]</scope>
    <source>
        <strain evidence="3 4">DSM 44593</strain>
    </source>
</reference>
<gene>
    <name evidence="3" type="ORF">HNR25_004457</name>
</gene>
<dbReference type="Gene3D" id="3.30.450.40">
    <property type="match status" value="1"/>
</dbReference>
<proteinExistence type="predicted"/>
<dbReference type="InterPro" id="IPR050707">
    <property type="entry name" value="HTH_MetabolicPath_Reg"/>
</dbReference>